<dbReference type="Proteomes" id="UP001214638">
    <property type="component" value="Unassembled WGS sequence"/>
</dbReference>
<reference evidence="5" key="1">
    <citation type="journal article" date="2023" name="Nat. Microbiol.">
        <title>Babesia duncani multi-omics identifies virulence factors and drug targets.</title>
        <authorList>
            <person name="Singh P."/>
            <person name="Lonardi S."/>
            <person name="Liang Q."/>
            <person name="Vydyam P."/>
            <person name="Khabirova E."/>
            <person name="Fang T."/>
            <person name="Gihaz S."/>
            <person name="Thekkiniath J."/>
            <person name="Munshi M."/>
            <person name="Abel S."/>
            <person name="Ciampossin L."/>
            <person name="Batugedara G."/>
            <person name="Gupta M."/>
            <person name="Lu X.M."/>
            <person name="Lenz T."/>
            <person name="Chakravarty S."/>
            <person name="Cornillot E."/>
            <person name="Hu Y."/>
            <person name="Ma W."/>
            <person name="Gonzalez L.M."/>
            <person name="Sanchez S."/>
            <person name="Estrada K."/>
            <person name="Sanchez-Flores A."/>
            <person name="Montero E."/>
            <person name="Harb O.S."/>
            <person name="Le Roch K.G."/>
            <person name="Mamoun C.B."/>
        </authorList>
    </citation>
    <scope>NUCLEOTIDE SEQUENCE</scope>
    <source>
        <strain evidence="5">WA1</strain>
    </source>
</reference>
<dbReference type="InterPro" id="IPR036787">
    <property type="entry name" value="T_IF-3_N_sf"/>
</dbReference>
<dbReference type="GO" id="GO:0032790">
    <property type="term" value="P:ribosome disassembly"/>
    <property type="evidence" value="ECO:0007669"/>
    <property type="project" value="TreeGrafter"/>
</dbReference>
<gene>
    <name evidence="5" type="ORF">BdWA1_002025</name>
</gene>
<dbReference type="PANTHER" id="PTHR10938:SF0">
    <property type="entry name" value="TRANSLATION INITIATION FACTOR IF-3, MITOCHONDRIAL"/>
    <property type="match status" value="1"/>
</dbReference>
<keyword evidence="3" id="KW-0648">Protein biosynthesis</keyword>
<dbReference type="RefSeq" id="XP_067803618.1">
    <property type="nucleotide sequence ID" value="XM_067947054.1"/>
</dbReference>
<dbReference type="AlphaFoldDB" id="A0AAD9PLJ3"/>
<dbReference type="Pfam" id="PF05198">
    <property type="entry name" value="IF3_N"/>
    <property type="match status" value="1"/>
</dbReference>
<dbReference type="Gene3D" id="3.10.20.80">
    <property type="entry name" value="Translation initiation factor 3 (IF-3), N-terminal domain"/>
    <property type="match status" value="1"/>
</dbReference>
<evidence type="ECO:0000256" key="3">
    <source>
        <dbReference type="ARBA" id="ARBA00022917"/>
    </source>
</evidence>
<name>A0AAD9PLJ3_9APIC</name>
<dbReference type="GeneID" id="94336323"/>
<dbReference type="InterPro" id="IPR001288">
    <property type="entry name" value="Translation_initiation_fac_3"/>
</dbReference>
<accession>A0AAD9PLJ3</accession>
<keyword evidence="2 5" id="KW-0396">Initiation factor</keyword>
<evidence type="ECO:0000313" key="5">
    <source>
        <dbReference type="EMBL" id="KAK2196776.1"/>
    </source>
</evidence>
<dbReference type="GO" id="GO:0003743">
    <property type="term" value="F:translation initiation factor activity"/>
    <property type="evidence" value="ECO:0007669"/>
    <property type="project" value="UniProtKB-KW"/>
</dbReference>
<dbReference type="InterPro" id="IPR036788">
    <property type="entry name" value="T_IF-3_C_sf"/>
</dbReference>
<dbReference type="PANTHER" id="PTHR10938">
    <property type="entry name" value="TRANSLATION INITIATION FACTOR IF-3"/>
    <property type="match status" value="1"/>
</dbReference>
<dbReference type="SUPFAM" id="SSF55200">
    <property type="entry name" value="Translation initiation factor IF3, C-terminal domain"/>
    <property type="match status" value="1"/>
</dbReference>
<feature type="domain" description="Translation initiation factor 3 N-terminal" evidence="4">
    <location>
        <begin position="35"/>
        <end position="100"/>
    </location>
</feature>
<proteinExistence type="inferred from homology"/>
<organism evidence="5 6">
    <name type="scientific">Babesia duncani</name>
    <dbReference type="NCBI Taxonomy" id="323732"/>
    <lineage>
        <taxon>Eukaryota</taxon>
        <taxon>Sar</taxon>
        <taxon>Alveolata</taxon>
        <taxon>Apicomplexa</taxon>
        <taxon>Aconoidasida</taxon>
        <taxon>Piroplasmida</taxon>
        <taxon>Babesiidae</taxon>
        <taxon>Babesia</taxon>
    </lineage>
</organism>
<dbReference type="InterPro" id="IPR019814">
    <property type="entry name" value="Translation_initiation_fac_3_N"/>
</dbReference>
<evidence type="ECO:0000256" key="2">
    <source>
        <dbReference type="ARBA" id="ARBA00022540"/>
    </source>
</evidence>
<dbReference type="GO" id="GO:0005739">
    <property type="term" value="C:mitochondrion"/>
    <property type="evidence" value="ECO:0007669"/>
    <property type="project" value="TreeGrafter"/>
</dbReference>
<dbReference type="SUPFAM" id="SSF54364">
    <property type="entry name" value="Translation initiation factor IF3, N-terminal domain"/>
    <property type="match status" value="1"/>
</dbReference>
<protein>
    <submittedName>
        <fullName evidence="5">Bifunctional Translation initiation factor 3 (IF-3)</fullName>
    </submittedName>
</protein>
<dbReference type="GO" id="GO:0070124">
    <property type="term" value="P:mitochondrial translational initiation"/>
    <property type="evidence" value="ECO:0007669"/>
    <property type="project" value="TreeGrafter"/>
</dbReference>
<dbReference type="Gene3D" id="3.30.110.10">
    <property type="entry name" value="Translation initiation factor 3 (IF-3), C-terminal domain"/>
    <property type="match status" value="1"/>
</dbReference>
<evidence type="ECO:0000313" key="6">
    <source>
        <dbReference type="Proteomes" id="UP001214638"/>
    </source>
</evidence>
<evidence type="ECO:0000259" key="4">
    <source>
        <dbReference type="Pfam" id="PF05198"/>
    </source>
</evidence>
<comment type="similarity">
    <text evidence="1">Belongs to the IF-3 family.</text>
</comment>
<sequence length="261" mass="29960">MIHFPKLYIYSANSVAKFKQWQYTASLFHSVVEGNREITCERVRLLRDKQFIGDFTIEAAREKAIQLKCNLILFKPHATPPICVLEKLDTFLEQQKQNVKAPAYSFDPSLKVKTIQISKDCADADFKRKIQNARKFIQDGHRVEVIIYSKSIKSTRPLRGKPGENTGAIEKSMDVTKASEIMKSLHKALHAAHEKGLDLAFSLNNPLVQRIDYVYTQLCDIAKPFTALNIIKKYALKYTNLRYFNPSIESAKNTKIYKFVP</sequence>
<dbReference type="EMBL" id="JALLKP010000002">
    <property type="protein sequence ID" value="KAK2196776.1"/>
    <property type="molecule type" value="Genomic_DNA"/>
</dbReference>
<comment type="caution">
    <text evidence="5">The sequence shown here is derived from an EMBL/GenBank/DDBJ whole genome shotgun (WGS) entry which is preliminary data.</text>
</comment>
<dbReference type="KEGG" id="bdw:94336323"/>
<dbReference type="GO" id="GO:0043022">
    <property type="term" value="F:ribosome binding"/>
    <property type="evidence" value="ECO:0007669"/>
    <property type="project" value="TreeGrafter"/>
</dbReference>
<keyword evidence="6" id="KW-1185">Reference proteome</keyword>
<evidence type="ECO:0000256" key="1">
    <source>
        <dbReference type="ARBA" id="ARBA00005439"/>
    </source>
</evidence>